<dbReference type="Pfam" id="PF07714">
    <property type="entry name" value="PK_Tyr_Ser-Thr"/>
    <property type="match status" value="1"/>
</dbReference>
<sequence length="410" mass="47705">MMTRTSDEEWFNKAIIEKLINNYEYKEFTNYEKIGSGGFGTVFKHVWKANELPVALKRPNIGDNKLFSELKLLQQLHAHPNIISFYGVTKDDNGRYNIILEYADEGNLREYLKANFIKLQWTDKFRMAYEISCGLGFMHNHNIVHGDIHSKNILIHHGHIKIADFGLSKVIDEMSMTTSSICHGMLAYIEPKRFTTEGFEINKKSDTYSLGIILWEISSGRPPFQSFDLFQLIFHLIEGKRELPIEGTPSQYVELYEKCWDDDPTNRPEISSIRKILDKLNNDFENEGPSNKPKTNIQKNLREPIPSTFNNTTSAPLCLPDTLNSIDLLSSNTDSPIDNAKIKPRLKNLFLHIPILSQLIRFNKNNEIIESSLSSNNSRWHRWRKRIRKMLPYNMFFTLNINVNNFEQKK</sequence>
<gene>
    <name evidence="3" type="ORF">F8M41_011771</name>
</gene>
<dbReference type="InterPro" id="IPR051681">
    <property type="entry name" value="Ser/Thr_Kinases-Pseudokinases"/>
</dbReference>
<dbReference type="OrthoDB" id="10261027at2759"/>
<evidence type="ECO:0000259" key="2">
    <source>
        <dbReference type="PROSITE" id="PS50011"/>
    </source>
</evidence>
<keyword evidence="3" id="KW-0808">Transferase</keyword>
<dbReference type="AlphaFoldDB" id="A0A8H4ATS6"/>
<comment type="caution">
    <text evidence="3">The sequence shown here is derived from an EMBL/GenBank/DDBJ whole genome shotgun (WGS) entry which is preliminary data.</text>
</comment>
<dbReference type="SUPFAM" id="SSF56112">
    <property type="entry name" value="Protein kinase-like (PK-like)"/>
    <property type="match status" value="1"/>
</dbReference>
<feature type="region of interest" description="Disordered" evidence="1">
    <location>
        <begin position="283"/>
        <end position="305"/>
    </location>
</feature>
<dbReference type="PANTHER" id="PTHR44329">
    <property type="entry name" value="SERINE/THREONINE-PROTEIN KINASE TNNI3K-RELATED"/>
    <property type="match status" value="1"/>
</dbReference>
<dbReference type="InterPro" id="IPR011009">
    <property type="entry name" value="Kinase-like_dom_sf"/>
</dbReference>
<proteinExistence type="predicted"/>
<dbReference type="Proteomes" id="UP000439903">
    <property type="component" value="Unassembled WGS sequence"/>
</dbReference>
<evidence type="ECO:0000313" key="4">
    <source>
        <dbReference type="Proteomes" id="UP000439903"/>
    </source>
</evidence>
<dbReference type="EMBL" id="WTPW01000241">
    <property type="protein sequence ID" value="KAF0531741.1"/>
    <property type="molecule type" value="Genomic_DNA"/>
</dbReference>
<protein>
    <submittedName>
        <fullName evidence="3">Kinase-like protein</fullName>
    </submittedName>
</protein>
<dbReference type="GO" id="GO:0004674">
    <property type="term" value="F:protein serine/threonine kinase activity"/>
    <property type="evidence" value="ECO:0007669"/>
    <property type="project" value="TreeGrafter"/>
</dbReference>
<feature type="domain" description="Protein kinase" evidence="2">
    <location>
        <begin position="28"/>
        <end position="280"/>
    </location>
</feature>
<dbReference type="Gene3D" id="1.10.510.10">
    <property type="entry name" value="Transferase(Phosphotransferase) domain 1"/>
    <property type="match status" value="1"/>
</dbReference>
<evidence type="ECO:0000256" key="1">
    <source>
        <dbReference type="SAM" id="MobiDB-lite"/>
    </source>
</evidence>
<dbReference type="InterPro" id="IPR001245">
    <property type="entry name" value="Ser-Thr/Tyr_kinase_cat_dom"/>
</dbReference>
<dbReference type="GO" id="GO:0005524">
    <property type="term" value="F:ATP binding"/>
    <property type="evidence" value="ECO:0007669"/>
    <property type="project" value="InterPro"/>
</dbReference>
<organism evidence="3 4">
    <name type="scientific">Gigaspora margarita</name>
    <dbReference type="NCBI Taxonomy" id="4874"/>
    <lineage>
        <taxon>Eukaryota</taxon>
        <taxon>Fungi</taxon>
        <taxon>Fungi incertae sedis</taxon>
        <taxon>Mucoromycota</taxon>
        <taxon>Glomeromycotina</taxon>
        <taxon>Glomeromycetes</taxon>
        <taxon>Diversisporales</taxon>
        <taxon>Gigasporaceae</taxon>
        <taxon>Gigaspora</taxon>
    </lineage>
</organism>
<evidence type="ECO:0000313" key="3">
    <source>
        <dbReference type="EMBL" id="KAF0531741.1"/>
    </source>
</evidence>
<feature type="compositionally biased region" description="Polar residues" evidence="1">
    <location>
        <begin position="288"/>
        <end position="299"/>
    </location>
</feature>
<dbReference type="PROSITE" id="PS50011">
    <property type="entry name" value="PROTEIN_KINASE_DOM"/>
    <property type="match status" value="1"/>
</dbReference>
<keyword evidence="4" id="KW-1185">Reference proteome</keyword>
<dbReference type="InterPro" id="IPR000719">
    <property type="entry name" value="Prot_kinase_dom"/>
</dbReference>
<keyword evidence="3" id="KW-0418">Kinase</keyword>
<dbReference type="PRINTS" id="PR00109">
    <property type="entry name" value="TYRKINASE"/>
</dbReference>
<accession>A0A8H4ATS6</accession>
<name>A0A8H4ATS6_GIGMA</name>
<reference evidence="3 4" key="1">
    <citation type="journal article" date="2019" name="Environ. Microbiol.">
        <title>At the nexus of three kingdoms: the genome of the mycorrhizal fungus Gigaspora margarita provides insights into plant, endobacterial and fungal interactions.</title>
        <authorList>
            <person name="Venice F."/>
            <person name="Ghignone S."/>
            <person name="Salvioli di Fossalunga A."/>
            <person name="Amselem J."/>
            <person name="Novero M."/>
            <person name="Xianan X."/>
            <person name="Sedzielewska Toro K."/>
            <person name="Morin E."/>
            <person name="Lipzen A."/>
            <person name="Grigoriev I.V."/>
            <person name="Henrissat B."/>
            <person name="Martin F.M."/>
            <person name="Bonfante P."/>
        </authorList>
    </citation>
    <scope>NUCLEOTIDE SEQUENCE [LARGE SCALE GENOMIC DNA]</scope>
    <source>
        <strain evidence="3 4">BEG34</strain>
    </source>
</reference>